<dbReference type="Gene3D" id="2.40.50.100">
    <property type="match status" value="1"/>
</dbReference>
<dbReference type="InterPro" id="IPR011053">
    <property type="entry name" value="Single_hybrid_motif"/>
</dbReference>
<dbReference type="CDD" id="cd06850">
    <property type="entry name" value="biotinyl_domain"/>
    <property type="match status" value="1"/>
</dbReference>
<proteinExistence type="predicted"/>
<protein>
    <submittedName>
        <fullName evidence="2">Acetyl-CoA carboxylase biotin carboxyl carrier protein subunit</fullName>
    </submittedName>
</protein>
<feature type="domain" description="Lipoyl-binding" evidence="1">
    <location>
        <begin position="1"/>
        <end position="40"/>
    </location>
</feature>
<reference evidence="2" key="1">
    <citation type="journal article" date="2020" name="mSystems">
        <title>Genome- and Community-Level Interaction Insights into Carbon Utilization and Element Cycling Functions of Hydrothermarchaeota in Hydrothermal Sediment.</title>
        <authorList>
            <person name="Zhou Z."/>
            <person name="Liu Y."/>
            <person name="Xu W."/>
            <person name="Pan J."/>
            <person name="Luo Z.H."/>
            <person name="Li M."/>
        </authorList>
    </citation>
    <scope>NUCLEOTIDE SEQUENCE [LARGE SCALE GENOMIC DNA]</scope>
    <source>
        <strain evidence="2">SpSt-853</strain>
    </source>
</reference>
<name>A0A7C5AKV4_9BACT</name>
<accession>A0A7C5AKV4</accession>
<gene>
    <name evidence="2" type="ORF">ENW48_02905</name>
</gene>
<dbReference type="SUPFAM" id="SSF51230">
    <property type="entry name" value="Single hybrid motif"/>
    <property type="match status" value="1"/>
</dbReference>
<feature type="non-terminal residue" evidence="2">
    <location>
        <position position="1"/>
    </location>
</feature>
<organism evidence="2">
    <name type="scientific">Desulfobacca acetoxidans</name>
    <dbReference type="NCBI Taxonomy" id="60893"/>
    <lineage>
        <taxon>Bacteria</taxon>
        <taxon>Pseudomonadati</taxon>
        <taxon>Thermodesulfobacteriota</taxon>
        <taxon>Desulfobaccia</taxon>
        <taxon>Desulfobaccales</taxon>
        <taxon>Desulfobaccaceae</taxon>
        <taxon>Desulfobacca</taxon>
    </lineage>
</organism>
<evidence type="ECO:0000313" key="2">
    <source>
        <dbReference type="EMBL" id="HGZ11151.1"/>
    </source>
</evidence>
<evidence type="ECO:0000259" key="1">
    <source>
        <dbReference type="PROSITE" id="PS50968"/>
    </source>
</evidence>
<dbReference type="PROSITE" id="PS50968">
    <property type="entry name" value="BIOTINYL_LIPOYL"/>
    <property type="match status" value="1"/>
</dbReference>
<dbReference type="AlphaFoldDB" id="A0A7C5AKV4"/>
<comment type="caution">
    <text evidence="2">The sequence shown here is derived from an EMBL/GenBank/DDBJ whole genome shotgun (WGS) entry which is preliminary data.</text>
</comment>
<sequence>VLEAMKMQNSLPAPATGTVTAINFEPGASVAKDQVILVISR</sequence>
<dbReference type="Pfam" id="PF00364">
    <property type="entry name" value="Biotin_lipoyl"/>
    <property type="match status" value="1"/>
</dbReference>
<dbReference type="InterPro" id="IPR000089">
    <property type="entry name" value="Biotin_lipoyl"/>
</dbReference>
<dbReference type="EMBL" id="DTKJ01000018">
    <property type="protein sequence ID" value="HGZ11151.1"/>
    <property type="molecule type" value="Genomic_DNA"/>
</dbReference>